<protein>
    <submittedName>
        <fullName evidence="13">Ferrous-iron efflux pump FieF</fullName>
    </submittedName>
</protein>
<evidence type="ECO:0000259" key="12">
    <source>
        <dbReference type="Pfam" id="PF16916"/>
    </source>
</evidence>
<dbReference type="InterPro" id="IPR058533">
    <property type="entry name" value="Cation_efflux_TM"/>
</dbReference>
<dbReference type="FunFam" id="1.20.1510.10:FF:000001">
    <property type="entry name" value="Ferrous-iron efflux pump FieF"/>
    <property type="match status" value="1"/>
</dbReference>
<dbReference type="Gene3D" id="1.20.1510.10">
    <property type="entry name" value="Cation efflux protein transmembrane domain"/>
    <property type="match status" value="1"/>
</dbReference>
<feature type="transmembrane region" description="Helical" evidence="10">
    <location>
        <begin position="82"/>
        <end position="104"/>
    </location>
</feature>
<feature type="transmembrane region" description="Helical" evidence="10">
    <location>
        <begin position="12"/>
        <end position="34"/>
    </location>
</feature>
<evidence type="ECO:0000256" key="6">
    <source>
        <dbReference type="ARBA" id="ARBA00022692"/>
    </source>
</evidence>
<dbReference type="GO" id="GO:0006882">
    <property type="term" value="P:intracellular zinc ion homeostasis"/>
    <property type="evidence" value="ECO:0007669"/>
    <property type="project" value="TreeGrafter"/>
</dbReference>
<feature type="domain" description="Cation efflux protein cytoplasmic" evidence="12">
    <location>
        <begin position="212"/>
        <end position="289"/>
    </location>
</feature>
<dbReference type="InterPro" id="IPR050291">
    <property type="entry name" value="CDF_Transporter"/>
</dbReference>
<dbReference type="GO" id="GO:0015086">
    <property type="term" value="F:cadmium ion transmembrane transporter activity"/>
    <property type="evidence" value="ECO:0007669"/>
    <property type="project" value="TreeGrafter"/>
</dbReference>
<keyword evidence="8 10" id="KW-1133">Transmembrane helix</keyword>
<evidence type="ECO:0000256" key="10">
    <source>
        <dbReference type="SAM" id="Phobius"/>
    </source>
</evidence>
<dbReference type="InterPro" id="IPR036837">
    <property type="entry name" value="Cation_efflux_CTD_sf"/>
</dbReference>
<dbReference type="InterPro" id="IPR027470">
    <property type="entry name" value="Cation_efflux_CTD"/>
</dbReference>
<dbReference type="GO" id="GO:0005886">
    <property type="term" value="C:plasma membrane"/>
    <property type="evidence" value="ECO:0007669"/>
    <property type="project" value="TreeGrafter"/>
</dbReference>
<reference evidence="13 14" key="1">
    <citation type="submission" date="2018-06" db="EMBL/GenBank/DDBJ databases">
        <authorList>
            <consortium name="Pathogen Informatics"/>
            <person name="Doyle S."/>
        </authorList>
    </citation>
    <scope>NUCLEOTIDE SEQUENCE [LARGE SCALE GENOMIC DNA]</scope>
    <source>
        <strain evidence="13 14">NCTC10717</strain>
    </source>
</reference>
<feature type="domain" description="Cation efflux protein transmembrane" evidence="11">
    <location>
        <begin position="15"/>
        <end position="208"/>
    </location>
</feature>
<evidence type="ECO:0000256" key="2">
    <source>
        <dbReference type="ARBA" id="ARBA00010212"/>
    </source>
</evidence>
<dbReference type="Proteomes" id="UP000254575">
    <property type="component" value="Unassembled WGS sequence"/>
</dbReference>
<sequence>MTYAEKHDLLKRASMASVIVATCLVLFKFAAWWLSDSVSLLASLMDSVTDIAASGVNLIAVRYAMQEADDNHHYGHGKAESLSAVTQAMFIAGSSLFLIVSALPRLFRPSALNNDWIAIGVMLISICMTLGLVLYQRHVLRQIDSQSMRADSLNYLNDLLTNSGVLIALILSGLFGLTIADPIFAILISLFMLRNVWQIIKDAISILMDEALPPEEMKKIRLAIASVEGAVGVHRLRARKLAHWRMIDMHLEFPDDISLFEAHRINDEVEIAIAAEFDGPCEIMIHLEPICVAHDDRYKLGAE</sequence>
<evidence type="ECO:0000256" key="5">
    <source>
        <dbReference type="ARBA" id="ARBA00022496"/>
    </source>
</evidence>
<dbReference type="GO" id="GO:0015341">
    <property type="term" value="F:zinc efflux antiporter activity"/>
    <property type="evidence" value="ECO:0007669"/>
    <property type="project" value="TreeGrafter"/>
</dbReference>
<evidence type="ECO:0000313" key="13">
    <source>
        <dbReference type="EMBL" id="SUO96533.1"/>
    </source>
</evidence>
<dbReference type="AlphaFoldDB" id="A0A380MXA1"/>
<dbReference type="PANTHER" id="PTHR43840:SF41">
    <property type="entry name" value="CATION-EFFLUX PUMP FIEF"/>
    <property type="match status" value="1"/>
</dbReference>
<feature type="transmembrane region" description="Helical" evidence="10">
    <location>
        <begin position="155"/>
        <end position="177"/>
    </location>
</feature>
<dbReference type="Pfam" id="PF16916">
    <property type="entry name" value="ZT_dimer"/>
    <property type="match status" value="1"/>
</dbReference>
<dbReference type="OrthoDB" id="9806522at2"/>
<dbReference type="RefSeq" id="WP_147284931.1">
    <property type="nucleotide sequence ID" value="NZ_UHIA01000004.1"/>
</dbReference>
<dbReference type="Pfam" id="PF01545">
    <property type="entry name" value="Cation_efflux"/>
    <property type="match status" value="1"/>
</dbReference>
<keyword evidence="6 10" id="KW-0812">Transmembrane</keyword>
<feature type="transmembrane region" description="Helical" evidence="10">
    <location>
        <begin position="116"/>
        <end position="135"/>
    </location>
</feature>
<keyword evidence="7" id="KW-0406">Ion transport</keyword>
<name>A0A380MXA1_9GAMM</name>
<evidence type="ECO:0000256" key="3">
    <source>
        <dbReference type="ARBA" id="ARBA00022448"/>
    </source>
</evidence>
<evidence type="ECO:0000256" key="1">
    <source>
        <dbReference type="ARBA" id="ARBA00004141"/>
    </source>
</evidence>
<keyword evidence="14" id="KW-1185">Reference proteome</keyword>
<dbReference type="EMBL" id="UHIA01000004">
    <property type="protein sequence ID" value="SUO96533.1"/>
    <property type="molecule type" value="Genomic_DNA"/>
</dbReference>
<comment type="subcellular location">
    <subcellularLocation>
        <location evidence="1">Membrane</location>
        <topology evidence="1">Multi-pass membrane protein</topology>
    </subcellularLocation>
</comment>
<evidence type="ECO:0000256" key="9">
    <source>
        <dbReference type="ARBA" id="ARBA00023136"/>
    </source>
</evidence>
<dbReference type="GO" id="GO:0015093">
    <property type="term" value="F:ferrous iron transmembrane transporter activity"/>
    <property type="evidence" value="ECO:0007669"/>
    <property type="project" value="TreeGrafter"/>
</dbReference>
<keyword evidence="3" id="KW-0813">Transport</keyword>
<keyword evidence="9 10" id="KW-0472">Membrane</keyword>
<evidence type="ECO:0000256" key="8">
    <source>
        <dbReference type="ARBA" id="ARBA00022989"/>
    </source>
</evidence>
<comment type="similarity">
    <text evidence="2">Belongs to the cation diffusion facilitator (CDF) transporter (TC 2.A.4) family. FieF subfamily.</text>
</comment>
<evidence type="ECO:0000259" key="11">
    <source>
        <dbReference type="Pfam" id="PF01545"/>
    </source>
</evidence>
<keyword evidence="7" id="KW-0862">Zinc</keyword>
<dbReference type="Gene3D" id="3.30.70.1350">
    <property type="entry name" value="Cation efflux protein, cytoplasmic domain"/>
    <property type="match status" value="1"/>
</dbReference>
<gene>
    <name evidence="13" type="primary">fieF</name>
    <name evidence="13" type="ORF">NCTC10717_01048</name>
</gene>
<proteinExistence type="inferred from homology"/>
<dbReference type="InterPro" id="IPR027469">
    <property type="entry name" value="Cation_efflux_TMD_sf"/>
</dbReference>
<organism evidence="13 14">
    <name type="scientific">Suttonella indologenes</name>
    <dbReference type="NCBI Taxonomy" id="13276"/>
    <lineage>
        <taxon>Bacteria</taxon>
        <taxon>Pseudomonadati</taxon>
        <taxon>Pseudomonadota</taxon>
        <taxon>Gammaproteobacteria</taxon>
        <taxon>Cardiobacteriales</taxon>
        <taxon>Cardiobacteriaceae</taxon>
        <taxon>Suttonella</taxon>
    </lineage>
</organism>
<dbReference type="SUPFAM" id="SSF160240">
    <property type="entry name" value="Cation efflux protein cytoplasmic domain-like"/>
    <property type="match status" value="1"/>
</dbReference>
<keyword evidence="5" id="KW-0408">Iron</keyword>
<evidence type="ECO:0000256" key="4">
    <source>
        <dbReference type="ARBA" id="ARBA00022475"/>
    </source>
</evidence>
<evidence type="ECO:0000313" key="14">
    <source>
        <dbReference type="Proteomes" id="UP000254575"/>
    </source>
</evidence>
<dbReference type="PANTHER" id="PTHR43840">
    <property type="entry name" value="MITOCHONDRIAL METAL TRANSPORTER 1-RELATED"/>
    <property type="match status" value="1"/>
</dbReference>
<dbReference type="SUPFAM" id="SSF161111">
    <property type="entry name" value="Cation efflux protein transmembrane domain-like"/>
    <property type="match status" value="1"/>
</dbReference>
<keyword evidence="4" id="KW-1003">Cell membrane</keyword>
<dbReference type="InterPro" id="IPR002524">
    <property type="entry name" value="Cation_efflux"/>
</dbReference>
<accession>A0A380MXA1</accession>
<keyword evidence="7" id="KW-0864">Zinc transport</keyword>
<dbReference type="NCBIfam" id="TIGR01297">
    <property type="entry name" value="CDF"/>
    <property type="match status" value="1"/>
</dbReference>
<keyword evidence="5" id="KW-0410">Iron transport</keyword>
<evidence type="ECO:0000256" key="7">
    <source>
        <dbReference type="ARBA" id="ARBA00022906"/>
    </source>
</evidence>